<keyword evidence="1" id="KW-1133">Transmembrane helix</keyword>
<dbReference type="EMBL" id="BMAO01005998">
    <property type="protein sequence ID" value="GFR05292.1"/>
    <property type="molecule type" value="Genomic_DNA"/>
</dbReference>
<keyword evidence="3" id="KW-1185">Reference proteome</keyword>
<dbReference type="AlphaFoldDB" id="A0A8X6LE96"/>
<dbReference type="Proteomes" id="UP000887116">
    <property type="component" value="Unassembled WGS sequence"/>
</dbReference>
<evidence type="ECO:0000313" key="3">
    <source>
        <dbReference type="Proteomes" id="UP000887116"/>
    </source>
</evidence>
<comment type="caution">
    <text evidence="2">The sequence shown here is derived from an EMBL/GenBank/DDBJ whole genome shotgun (WGS) entry which is preliminary data.</text>
</comment>
<protein>
    <submittedName>
        <fullName evidence="2">Uncharacterized protein</fullName>
    </submittedName>
</protein>
<evidence type="ECO:0000256" key="1">
    <source>
        <dbReference type="SAM" id="Phobius"/>
    </source>
</evidence>
<reference evidence="2" key="1">
    <citation type="submission" date="2020-07" db="EMBL/GenBank/DDBJ databases">
        <title>Multicomponent nature underlies the extraordinary mechanical properties of spider dragline silk.</title>
        <authorList>
            <person name="Kono N."/>
            <person name="Nakamura H."/>
            <person name="Mori M."/>
            <person name="Yoshida Y."/>
            <person name="Ohtoshi R."/>
            <person name="Malay A.D."/>
            <person name="Moran D.A.P."/>
            <person name="Tomita M."/>
            <person name="Numata K."/>
            <person name="Arakawa K."/>
        </authorList>
    </citation>
    <scope>NUCLEOTIDE SEQUENCE</scope>
</reference>
<accession>A0A8X6LE96</accession>
<organism evidence="2 3">
    <name type="scientific">Trichonephila clavata</name>
    <name type="common">Joro spider</name>
    <name type="synonym">Nephila clavata</name>
    <dbReference type="NCBI Taxonomy" id="2740835"/>
    <lineage>
        <taxon>Eukaryota</taxon>
        <taxon>Metazoa</taxon>
        <taxon>Ecdysozoa</taxon>
        <taxon>Arthropoda</taxon>
        <taxon>Chelicerata</taxon>
        <taxon>Arachnida</taxon>
        <taxon>Araneae</taxon>
        <taxon>Araneomorphae</taxon>
        <taxon>Entelegynae</taxon>
        <taxon>Araneoidea</taxon>
        <taxon>Nephilidae</taxon>
        <taxon>Trichonephila</taxon>
    </lineage>
</organism>
<feature type="transmembrane region" description="Helical" evidence="1">
    <location>
        <begin position="42"/>
        <end position="64"/>
    </location>
</feature>
<sequence>MFLRPDCIWIGLESQIAVVMVEYPIMSETCFISPHDMFNETIIYVLLLQQPFTVGHAFLIVIWFHTLHGWVPKRYSLSDRKSLCTVLLLEVISLANARVLTSRVSPTRYSIA</sequence>
<keyword evidence="1" id="KW-0472">Membrane</keyword>
<proteinExistence type="predicted"/>
<gene>
    <name evidence="2" type="ORF">TNCT_538341</name>
</gene>
<evidence type="ECO:0000313" key="2">
    <source>
        <dbReference type="EMBL" id="GFR05292.1"/>
    </source>
</evidence>
<name>A0A8X6LE96_TRICU</name>
<keyword evidence="1" id="KW-0812">Transmembrane</keyword>